<evidence type="ECO:0000313" key="2">
    <source>
        <dbReference type="Proteomes" id="UP000824890"/>
    </source>
</evidence>
<name>A0ABQ8DM32_BRANA</name>
<sequence length="209" mass="23898">LDEFQRAVAYSYDNGLKDRLETGIMSLVSLLKWKVLDHVDSDDVLFAFAPKRQHSCSGLLMLTTVNVHRLTTYVTRRNQNFILPESPLLILECTPPYQLGERLTLPPYIVHHQYSYGPRPQPSSKIVELAERIAALSPEERKQIGHALSKHLRLQEQQMISHEGESKTRGWNQKSIGKGKACVLKIPVYLGFTKLMEGGFEIRLVDDDW</sequence>
<reference evidence="1 2" key="1">
    <citation type="submission" date="2021-05" db="EMBL/GenBank/DDBJ databases">
        <title>Genome Assembly of Synthetic Allotetraploid Brassica napus Reveals Homoeologous Exchanges between Subgenomes.</title>
        <authorList>
            <person name="Davis J.T."/>
        </authorList>
    </citation>
    <scope>NUCLEOTIDE SEQUENCE [LARGE SCALE GENOMIC DNA]</scope>
    <source>
        <strain evidence="2">cv. Da-Ae</strain>
        <tissue evidence="1">Seedling</tissue>
    </source>
</reference>
<evidence type="ECO:0000313" key="1">
    <source>
        <dbReference type="EMBL" id="KAH0929813.1"/>
    </source>
</evidence>
<proteinExistence type="predicted"/>
<organism evidence="1 2">
    <name type="scientific">Brassica napus</name>
    <name type="common">Rape</name>
    <dbReference type="NCBI Taxonomy" id="3708"/>
    <lineage>
        <taxon>Eukaryota</taxon>
        <taxon>Viridiplantae</taxon>
        <taxon>Streptophyta</taxon>
        <taxon>Embryophyta</taxon>
        <taxon>Tracheophyta</taxon>
        <taxon>Spermatophyta</taxon>
        <taxon>Magnoliopsida</taxon>
        <taxon>eudicotyledons</taxon>
        <taxon>Gunneridae</taxon>
        <taxon>Pentapetalae</taxon>
        <taxon>rosids</taxon>
        <taxon>malvids</taxon>
        <taxon>Brassicales</taxon>
        <taxon>Brassicaceae</taxon>
        <taxon>Brassiceae</taxon>
        <taxon>Brassica</taxon>
    </lineage>
</organism>
<keyword evidence="2" id="KW-1185">Reference proteome</keyword>
<dbReference type="EMBL" id="JAGKQM010000004">
    <property type="protein sequence ID" value="KAH0929813.1"/>
    <property type="molecule type" value="Genomic_DNA"/>
</dbReference>
<protein>
    <submittedName>
        <fullName evidence="1">Uncharacterized protein</fullName>
    </submittedName>
</protein>
<feature type="non-terminal residue" evidence="1">
    <location>
        <position position="1"/>
    </location>
</feature>
<comment type="caution">
    <text evidence="1">The sequence shown here is derived from an EMBL/GenBank/DDBJ whole genome shotgun (WGS) entry which is preliminary data.</text>
</comment>
<accession>A0ABQ8DM32</accession>
<dbReference type="Proteomes" id="UP000824890">
    <property type="component" value="Unassembled WGS sequence"/>
</dbReference>
<gene>
    <name evidence="1" type="ORF">HID58_015540</name>
</gene>